<reference evidence="1 2" key="1">
    <citation type="submission" date="2016-10" db="EMBL/GenBank/DDBJ databases">
        <authorList>
            <person name="de Groot N.N."/>
        </authorList>
    </citation>
    <scope>NUCLEOTIDE SEQUENCE [LARGE SCALE GENOMIC DNA]</scope>
    <source>
        <strain evidence="1 2">DSM 18684</strain>
    </source>
</reference>
<dbReference type="AlphaFoldDB" id="A0A1I2WSB1"/>
<keyword evidence="2" id="KW-1185">Reference proteome</keyword>
<evidence type="ECO:0000313" key="1">
    <source>
        <dbReference type="EMBL" id="SFH04234.1"/>
    </source>
</evidence>
<gene>
    <name evidence="1" type="ORF">SAMN04489864_104255</name>
</gene>
<dbReference type="Proteomes" id="UP000199666">
    <property type="component" value="Unassembled WGS sequence"/>
</dbReference>
<proteinExistence type="predicted"/>
<sequence length="34" mass="4055">MDFHTNLNIIVEPIKTELKNLDWLIPGYMKKLII</sequence>
<organism evidence="1 2">
    <name type="scientific">Pedobacter insulae</name>
    <dbReference type="NCBI Taxonomy" id="414048"/>
    <lineage>
        <taxon>Bacteria</taxon>
        <taxon>Pseudomonadati</taxon>
        <taxon>Bacteroidota</taxon>
        <taxon>Sphingobacteriia</taxon>
        <taxon>Sphingobacteriales</taxon>
        <taxon>Sphingobacteriaceae</taxon>
        <taxon>Pedobacter</taxon>
    </lineage>
</organism>
<dbReference type="EMBL" id="FOPP01000004">
    <property type="protein sequence ID" value="SFH04234.1"/>
    <property type="molecule type" value="Genomic_DNA"/>
</dbReference>
<protein>
    <submittedName>
        <fullName evidence="1">Uncharacterized protein</fullName>
    </submittedName>
</protein>
<name>A0A1I2WSB1_9SPHI</name>
<evidence type="ECO:0000313" key="2">
    <source>
        <dbReference type="Proteomes" id="UP000199666"/>
    </source>
</evidence>
<accession>A0A1I2WSB1</accession>